<organism evidence="3 4">
    <name type="scientific">Micavibrio aeruginosavorus</name>
    <dbReference type="NCBI Taxonomy" id="349221"/>
    <lineage>
        <taxon>Bacteria</taxon>
        <taxon>Pseudomonadati</taxon>
        <taxon>Bdellovibrionota</taxon>
        <taxon>Bdellovibrionia</taxon>
        <taxon>Bdellovibrionales</taxon>
        <taxon>Pseudobdellovibrionaceae</taxon>
        <taxon>Micavibrio</taxon>
    </lineage>
</organism>
<dbReference type="GO" id="GO:0016787">
    <property type="term" value="F:hydrolase activity"/>
    <property type="evidence" value="ECO:0007669"/>
    <property type="project" value="UniProtKB-KW"/>
</dbReference>
<evidence type="ECO:0000256" key="1">
    <source>
        <dbReference type="ARBA" id="ARBA00022801"/>
    </source>
</evidence>
<dbReference type="AlphaFoldDB" id="A0A2W5N3E5"/>
<evidence type="ECO:0000313" key="4">
    <source>
        <dbReference type="Proteomes" id="UP000249417"/>
    </source>
</evidence>
<sequence length="488" mass="55152">VGKIYDKIGNLLKQIDNQSVGEFEELSIEDIEVDAPEFDDYLIGNKVKVLLQDIDLVRWKQDLQEDYELLGRLLQEAENIDSARDAKLQKLKDVISDKIRNPINTGNKKVIIFTAFSDTAEYLYENISGWARNELDIHSALVTGSGTNQCTIKNINKDLNGILTNFSPISKERNKVDPEATLEIDILIATDCISEGQNLQDCDMLINYDIHWNPVRIIQRFGRVDRLGSRNVAIQLANFWPNMELDEYINLEARVSGRMVLLDISATGEENVIEYDENRQMNDLEYRRKQMKQLQESVVDLEDMDGSVSITDMTLNDFRMDLSSYMKDNLSVLEKATTGYYAGVSPANEETKPGAIFCLRDIHRKVQKDANYALAPYYLVYVAEDGAVIFNHLQSKKSLDIFKKLSATRTELDQPAINALATSTKDGKDMGAYQFMLEAAITSIVGKTEEKGVESLFSRGGTVLTQDHFKGIEDFEVVSFLIIKEASA</sequence>
<keyword evidence="3" id="KW-0347">Helicase</keyword>
<reference evidence="3 4" key="1">
    <citation type="submission" date="2017-08" db="EMBL/GenBank/DDBJ databases">
        <title>Infants hospitalized years apart are colonized by the same room-sourced microbial strains.</title>
        <authorList>
            <person name="Brooks B."/>
            <person name="Olm M.R."/>
            <person name="Firek B.A."/>
            <person name="Baker R."/>
            <person name="Thomas B.C."/>
            <person name="Morowitz M.J."/>
            <person name="Banfield J.F."/>
        </authorList>
    </citation>
    <scope>NUCLEOTIDE SEQUENCE [LARGE SCALE GENOMIC DNA]</scope>
    <source>
        <strain evidence="3">S2_005_002_R2_29</strain>
    </source>
</reference>
<dbReference type="Pfam" id="PF00271">
    <property type="entry name" value="Helicase_C"/>
    <property type="match status" value="1"/>
</dbReference>
<dbReference type="EMBL" id="QFQB01000053">
    <property type="protein sequence ID" value="PZQ45325.1"/>
    <property type="molecule type" value="Genomic_DNA"/>
</dbReference>
<keyword evidence="3" id="KW-0547">Nucleotide-binding</keyword>
<dbReference type="CDD" id="cd18793">
    <property type="entry name" value="SF2_C_SNF"/>
    <property type="match status" value="1"/>
</dbReference>
<keyword evidence="1" id="KW-0378">Hydrolase</keyword>
<proteinExistence type="predicted"/>
<name>A0A2W5N3E5_9BACT</name>
<dbReference type="Gene3D" id="3.40.50.300">
    <property type="entry name" value="P-loop containing nucleotide triphosphate hydrolases"/>
    <property type="match status" value="1"/>
</dbReference>
<protein>
    <submittedName>
        <fullName evidence="3">Helicase</fullName>
    </submittedName>
</protein>
<feature type="domain" description="Helicase C-terminal" evidence="2">
    <location>
        <begin position="87"/>
        <end position="305"/>
    </location>
</feature>
<dbReference type="GO" id="GO:0004386">
    <property type="term" value="F:helicase activity"/>
    <property type="evidence" value="ECO:0007669"/>
    <property type="project" value="UniProtKB-KW"/>
</dbReference>
<dbReference type="InterPro" id="IPR049730">
    <property type="entry name" value="SNF2/RAD54-like_C"/>
</dbReference>
<feature type="non-terminal residue" evidence="3">
    <location>
        <position position="1"/>
    </location>
</feature>
<dbReference type="SUPFAM" id="SSF52540">
    <property type="entry name" value="P-loop containing nucleoside triphosphate hydrolases"/>
    <property type="match status" value="1"/>
</dbReference>
<gene>
    <name evidence="3" type="ORF">DI551_07640</name>
</gene>
<accession>A0A2W5N3E5</accession>
<dbReference type="InterPro" id="IPR027417">
    <property type="entry name" value="P-loop_NTPase"/>
</dbReference>
<dbReference type="GO" id="GO:0006281">
    <property type="term" value="P:DNA repair"/>
    <property type="evidence" value="ECO:0007669"/>
    <property type="project" value="TreeGrafter"/>
</dbReference>
<keyword evidence="3" id="KW-0067">ATP-binding</keyword>
<evidence type="ECO:0000259" key="2">
    <source>
        <dbReference type="PROSITE" id="PS51194"/>
    </source>
</evidence>
<comment type="caution">
    <text evidence="3">The sequence shown here is derived from an EMBL/GenBank/DDBJ whole genome shotgun (WGS) entry which is preliminary data.</text>
</comment>
<dbReference type="InterPro" id="IPR001650">
    <property type="entry name" value="Helicase_C-like"/>
</dbReference>
<dbReference type="SMART" id="SM00490">
    <property type="entry name" value="HELICc"/>
    <property type="match status" value="1"/>
</dbReference>
<dbReference type="PROSITE" id="PS51194">
    <property type="entry name" value="HELICASE_CTER"/>
    <property type="match status" value="1"/>
</dbReference>
<evidence type="ECO:0000313" key="3">
    <source>
        <dbReference type="EMBL" id="PZQ45325.1"/>
    </source>
</evidence>
<dbReference type="Proteomes" id="UP000249417">
    <property type="component" value="Unassembled WGS sequence"/>
</dbReference>
<dbReference type="GO" id="GO:0031297">
    <property type="term" value="P:replication fork processing"/>
    <property type="evidence" value="ECO:0007669"/>
    <property type="project" value="TreeGrafter"/>
</dbReference>
<dbReference type="PANTHER" id="PTHR45766:SF6">
    <property type="entry name" value="SWI_SNF-RELATED MATRIX-ASSOCIATED ACTIN-DEPENDENT REGULATOR OF CHROMATIN SUBFAMILY A-LIKE PROTEIN 1"/>
    <property type="match status" value="1"/>
</dbReference>
<dbReference type="PANTHER" id="PTHR45766">
    <property type="entry name" value="DNA ANNEALING HELICASE AND ENDONUCLEASE ZRANB3 FAMILY MEMBER"/>
    <property type="match status" value="1"/>
</dbReference>